<organism evidence="1 2">
    <name type="scientific">Eschrichtius robustus</name>
    <name type="common">California gray whale</name>
    <name type="synonym">Eschrichtius gibbosus</name>
    <dbReference type="NCBI Taxonomy" id="9764"/>
    <lineage>
        <taxon>Eukaryota</taxon>
        <taxon>Metazoa</taxon>
        <taxon>Chordata</taxon>
        <taxon>Craniata</taxon>
        <taxon>Vertebrata</taxon>
        <taxon>Euteleostomi</taxon>
        <taxon>Mammalia</taxon>
        <taxon>Eutheria</taxon>
        <taxon>Laurasiatheria</taxon>
        <taxon>Artiodactyla</taxon>
        <taxon>Whippomorpha</taxon>
        <taxon>Cetacea</taxon>
        <taxon>Mysticeti</taxon>
        <taxon>Eschrichtiidae</taxon>
        <taxon>Eschrichtius</taxon>
    </lineage>
</organism>
<gene>
    <name evidence="1" type="ORF">J1605_013090</name>
</gene>
<accession>A0AB34GFJ3</accession>
<proteinExistence type="predicted"/>
<protein>
    <submittedName>
        <fullName evidence="1">Uncharacterized protein</fullName>
    </submittedName>
</protein>
<dbReference type="Proteomes" id="UP001159641">
    <property type="component" value="Unassembled WGS sequence"/>
</dbReference>
<sequence>MTHCISPFWKDSLFDITRSFFLLHVKFRFIYMSCPKGISTEQKSSEKPKDIFVRVGTSLVAQWLRICLPMQGTGVRDLVRKDPTCRGATKLMRHSY</sequence>
<evidence type="ECO:0000313" key="1">
    <source>
        <dbReference type="EMBL" id="KAJ8778856.1"/>
    </source>
</evidence>
<reference evidence="1 2" key="1">
    <citation type="submission" date="2022-11" db="EMBL/GenBank/DDBJ databases">
        <title>Whole genome sequence of Eschrichtius robustus ER-17-0199.</title>
        <authorList>
            <person name="Bruniche-Olsen A."/>
            <person name="Black A.N."/>
            <person name="Fields C.J."/>
            <person name="Walden K."/>
            <person name="Dewoody J.A."/>
        </authorList>
    </citation>
    <scope>NUCLEOTIDE SEQUENCE [LARGE SCALE GENOMIC DNA]</scope>
    <source>
        <strain evidence="1">ER-17-0199</strain>
        <tissue evidence="1">Blubber</tissue>
    </source>
</reference>
<keyword evidence="2" id="KW-1185">Reference proteome</keyword>
<name>A0AB34GFJ3_ESCRO</name>
<comment type="caution">
    <text evidence="1">The sequence shown here is derived from an EMBL/GenBank/DDBJ whole genome shotgun (WGS) entry which is preliminary data.</text>
</comment>
<dbReference type="AlphaFoldDB" id="A0AB34GFJ3"/>
<evidence type="ECO:0000313" key="2">
    <source>
        <dbReference type="Proteomes" id="UP001159641"/>
    </source>
</evidence>
<dbReference type="EMBL" id="JAIQCJ010002233">
    <property type="protein sequence ID" value="KAJ8778856.1"/>
    <property type="molecule type" value="Genomic_DNA"/>
</dbReference>